<dbReference type="Pfam" id="PF00563">
    <property type="entry name" value="EAL"/>
    <property type="match status" value="1"/>
</dbReference>
<dbReference type="EMBL" id="BOMB01000001">
    <property type="protein sequence ID" value="GID09568.1"/>
    <property type="molecule type" value="Genomic_DNA"/>
</dbReference>
<dbReference type="NCBIfam" id="TIGR00254">
    <property type="entry name" value="GGDEF"/>
    <property type="match status" value="1"/>
</dbReference>
<dbReference type="InterPro" id="IPR000700">
    <property type="entry name" value="PAS-assoc_C"/>
</dbReference>
<accession>A0A8J3J559</accession>
<dbReference type="InterPro" id="IPR029787">
    <property type="entry name" value="Nucleotide_cyclase"/>
</dbReference>
<dbReference type="SUPFAM" id="SSF141868">
    <property type="entry name" value="EAL domain-like"/>
    <property type="match status" value="1"/>
</dbReference>
<dbReference type="PROSITE" id="PS50883">
    <property type="entry name" value="EAL"/>
    <property type="match status" value="1"/>
</dbReference>
<dbReference type="InterPro" id="IPR001633">
    <property type="entry name" value="EAL_dom"/>
</dbReference>
<feature type="domain" description="EAL" evidence="3">
    <location>
        <begin position="428"/>
        <end position="682"/>
    </location>
</feature>
<dbReference type="CDD" id="cd01949">
    <property type="entry name" value="GGDEF"/>
    <property type="match status" value="1"/>
</dbReference>
<dbReference type="Gene3D" id="3.30.450.20">
    <property type="entry name" value="PAS domain"/>
    <property type="match status" value="1"/>
</dbReference>
<dbReference type="PROSITE" id="PS50887">
    <property type="entry name" value="GGDEF"/>
    <property type="match status" value="1"/>
</dbReference>
<dbReference type="SMART" id="SM00267">
    <property type="entry name" value="GGDEF"/>
    <property type="match status" value="1"/>
</dbReference>
<evidence type="ECO:0000259" key="3">
    <source>
        <dbReference type="PROSITE" id="PS50883"/>
    </source>
</evidence>
<dbReference type="InterPro" id="IPR052155">
    <property type="entry name" value="Biofilm_reg_signaling"/>
</dbReference>
<dbReference type="InterPro" id="IPR000160">
    <property type="entry name" value="GGDEF_dom"/>
</dbReference>
<dbReference type="CDD" id="cd01948">
    <property type="entry name" value="EAL"/>
    <property type="match status" value="1"/>
</dbReference>
<dbReference type="CDD" id="cd00130">
    <property type="entry name" value="PAS"/>
    <property type="match status" value="1"/>
</dbReference>
<reference evidence="5" key="1">
    <citation type="submission" date="2021-01" db="EMBL/GenBank/DDBJ databases">
        <title>Whole genome shotgun sequence of Actinocatenispora rupis NBRC 107355.</title>
        <authorList>
            <person name="Komaki H."/>
            <person name="Tamura T."/>
        </authorList>
    </citation>
    <scope>NUCLEOTIDE SEQUENCE</scope>
    <source>
        <strain evidence="5">NBRC 107355</strain>
    </source>
</reference>
<proteinExistence type="predicted"/>
<evidence type="ECO:0000259" key="4">
    <source>
        <dbReference type="PROSITE" id="PS50887"/>
    </source>
</evidence>
<dbReference type="PANTHER" id="PTHR44757:SF2">
    <property type="entry name" value="BIOFILM ARCHITECTURE MAINTENANCE PROTEIN MBAA"/>
    <property type="match status" value="1"/>
</dbReference>
<dbReference type="SMART" id="SM00086">
    <property type="entry name" value="PAC"/>
    <property type="match status" value="1"/>
</dbReference>
<comment type="caution">
    <text evidence="5">The sequence shown here is derived from an EMBL/GenBank/DDBJ whole genome shotgun (WGS) entry which is preliminary data.</text>
</comment>
<evidence type="ECO:0000259" key="2">
    <source>
        <dbReference type="PROSITE" id="PS50113"/>
    </source>
</evidence>
<name>A0A8J3J559_9ACTN</name>
<evidence type="ECO:0000259" key="1">
    <source>
        <dbReference type="PROSITE" id="PS50112"/>
    </source>
</evidence>
<dbReference type="SUPFAM" id="SSF55073">
    <property type="entry name" value="Nucleotide cyclase"/>
    <property type="match status" value="1"/>
</dbReference>
<organism evidence="5 6">
    <name type="scientific">Actinocatenispora rupis</name>
    <dbReference type="NCBI Taxonomy" id="519421"/>
    <lineage>
        <taxon>Bacteria</taxon>
        <taxon>Bacillati</taxon>
        <taxon>Actinomycetota</taxon>
        <taxon>Actinomycetes</taxon>
        <taxon>Micromonosporales</taxon>
        <taxon>Micromonosporaceae</taxon>
        <taxon>Actinocatenispora</taxon>
    </lineage>
</organism>
<dbReference type="InterPro" id="IPR000014">
    <property type="entry name" value="PAS"/>
</dbReference>
<dbReference type="SMART" id="SM00052">
    <property type="entry name" value="EAL"/>
    <property type="match status" value="1"/>
</dbReference>
<feature type="domain" description="PAC" evidence="2">
    <location>
        <begin position="203"/>
        <end position="255"/>
    </location>
</feature>
<feature type="domain" description="PAS" evidence="1">
    <location>
        <begin position="128"/>
        <end position="198"/>
    </location>
</feature>
<dbReference type="Gene3D" id="3.30.70.270">
    <property type="match status" value="1"/>
</dbReference>
<dbReference type="GO" id="GO:0006355">
    <property type="term" value="P:regulation of DNA-templated transcription"/>
    <property type="evidence" value="ECO:0007669"/>
    <property type="project" value="InterPro"/>
</dbReference>
<dbReference type="PROSITE" id="PS50113">
    <property type="entry name" value="PAC"/>
    <property type="match status" value="1"/>
</dbReference>
<evidence type="ECO:0000313" key="5">
    <source>
        <dbReference type="EMBL" id="GID09568.1"/>
    </source>
</evidence>
<dbReference type="PANTHER" id="PTHR44757">
    <property type="entry name" value="DIGUANYLATE CYCLASE DGCP"/>
    <property type="match status" value="1"/>
</dbReference>
<sequence length="682" mass="72758">MADAWAAAIAGTSFVSLTRPELARHLRPLAARLLAAPLDAPAARAAGTEVGRALVAAHFTAPETLARSLVALGGMLPADRAAARPSVLAGLASGFAAALRDRTLTEQESIRQAAMAAQTRAERALRATEARFRAVFTCAATGIALGDLTGHILEANPALAAMLGAPPERLRGRDVFELVHPDDAVGLRELIYQRVATGAADRIRTEKRFVTDDGRVLWGGLAVSVVRDQEGRPSYLVAMGEDNTRRHELAETLTYQATHDALTGLANRTLFTERLHRAFDRTAPAERLGVCFLDLDGFKIINDSLGHPVGDELLRVVAGRLADAVGPDSLLARLGGDEFVVLRADSTGEAELVELAERILAALDSPVAVAGHELAVSASIGVVERATFGTDPAEVMRAADITLYWAKAAGKGRWATFDSERDAAQAARHQLSEALPGALRAEEFTLAYQPVVDLTDLRLTGVEALVRWRHPRLGLLGPDAFLGLAEETGLVVPLGRWVLSAACRQARAWLDRYGWAPQVSVNLAVREVCGASLVDDVRAALAGSGLPAGLLQLELTERALMGAEPTAALRTLCEDGVRIVIDDFGTGYSNLAHLRHAPVHGIKLARSFTGSFDAPAHPDRADLAIVRALMSLAHTLDLTVTASGVETRRQAHRLRELGAEHGQGWLYGRPAEPAHIEQLLAT</sequence>
<dbReference type="NCBIfam" id="TIGR00229">
    <property type="entry name" value="sensory_box"/>
    <property type="match status" value="1"/>
</dbReference>
<protein>
    <submittedName>
        <fullName evidence="5">GGDEF domain-containing protein</fullName>
    </submittedName>
</protein>
<dbReference type="Proteomes" id="UP000612808">
    <property type="component" value="Unassembled WGS sequence"/>
</dbReference>
<evidence type="ECO:0000313" key="6">
    <source>
        <dbReference type="Proteomes" id="UP000612808"/>
    </source>
</evidence>
<keyword evidence="6" id="KW-1185">Reference proteome</keyword>
<dbReference type="InterPro" id="IPR035965">
    <property type="entry name" value="PAS-like_dom_sf"/>
</dbReference>
<dbReference type="RefSeq" id="WP_203654415.1">
    <property type="nucleotide sequence ID" value="NZ_BAAAZM010000010.1"/>
</dbReference>
<dbReference type="PROSITE" id="PS50112">
    <property type="entry name" value="PAS"/>
    <property type="match status" value="1"/>
</dbReference>
<dbReference type="AlphaFoldDB" id="A0A8J3J559"/>
<dbReference type="Gene3D" id="3.20.20.450">
    <property type="entry name" value="EAL domain"/>
    <property type="match status" value="1"/>
</dbReference>
<dbReference type="InterPro" id="IPR013767">
    <property type="entry name" value="PAS_fold"/>
</dbReference>
<dbReference type="SUPFAM" id="SSF55785">
    <property type="entry name" value="PYP-like sensor domain (PAS domain)"/>
    <property type="match status" value="1"/>
</dbReference>
<dbReference type="Pfam" id="PF00990">
    <property type="entry name" value="GGDEF"/>
    <property type="match status" value="1"/>
</dbReference>
<gene>
    <name evidence="5" type="ORF">Aru02nite_04570</name>
</gene>
<dbReference type="SMART" id="SM00091">
    <property type="entry name" value="PAS"/>
    <property type="match status" value="1"/>
</dbReference>
<dbReference type="InterPro" id="IPR043128">
    <property type="entry name" value="Rev_trsase/Diguanyl_cyclase"/>
</dbReference>
<dbReference type="Pfam" id="PF00989">
    <property type="entry name" value="PAS"/>
    <property type="match status" value="1"/>
</dbReference>
<feature type="domain" description="GGDEF" evidence="4">
    <location>
        <begin position="286"/>
        <end position="419"/>
    </location>
</feature>
<dbReference type="InterPro" id="IPR035919">
    <property type="entry name" value="EAL_sf"/>
</dbReference>
<dbReference type="InterPro" id="IPR001610">
    <property type="entry name" value="PAC"/>
</dbReference>